<evidence type="ECO:0000313" key="3">
    <source>
        <dbReference type="EMBL" id="PJE95755.1"/>
    </source>
</evidence>
<feature type="region of interest" description="Disordered" evidence="1">
    <location>
        <begin position="632"/>
        <end position="652"/>
    </location>
</feature>
<evidence type="ECO:0000313" key="4">
    <source>
        <dbReference type="Proteomes" id="UP000230407"/>
    </source>
</evidence>
<dbReference type="AlphaFoldDB" id="A0A2M8LUX3"/>
<name>A0A2M8LUX3_9ACTN</name>
<feature type="compositionally biased region" description="Low complexity" evidence="1">
    <location>
        <begin position="740"/>
        <end position="757"/>
    </location>
</feature>
<accession>A0A2M8LUX3</accession>
<keyword evidence="4" id="KW-1185">Reference proteome</keyword>
<evidence type="ECO:0000256" key="2">
    <source>
        <dbReference type="SAM" id="SignalP"/>
    </source>
</evidence>
<protein>
    <submittedName>
        <fullName evidence="3">Uncharacterized protein</fullName>
    </submittedName>
</protein>
<dbReference type="EMBL" id="PGGW01000061">
    <property type="protein sequence ID" value="PJE95755.1"/>
    <property type="molecule type" value="Genomic_DNA"/>
</dbReference>
<feature type="signal peptide" evidence="2">
    <location>
        <begin position="1"/>
        <end position="28"/>
    </location>
</feature>
<proteinExistence type="predicted"/>
<comment type="caution">
    <text evidence="3">The sequence shown here is derived from an EMBL/GenBank/DDBJ whole genome shotgun (WGS) entry which is preliminary data.</text>
</comment>
<keyword evidence="2" id="KW-0732">Signal</keyword>
<feature type="region of interest" description="Disordered" evidence="1">
    <location>
        <begin position="725"/>
        <end position="757"/>
    </location>
</feature>
<gene>
    <name evidence="3" type="ORF">CUT44_21045</name>
</gene>
<feature type="chain" id="PRO_5014721414" evidence="2">
    <location>
        <begin position="29"/>
        <end position="757"/>
    </location>
</feature>
<sequence>MKRVFRMAAACLATAVLVALTPAGPAAADPGSAPRVDLRVLVVDDGGPAVGAITAALEGAGTPYTAVDLSDTGRPTVDGDFLSDTVDGRPRAKFQGVVLPNENPFGAGSAEMAALAAYETEFGIRQVDAYTYASPAVGLNWAQDPGYMGTLDGTAAQVTAAGKAGPFGYLDGGVPFEDNDPQIGESYGYLAVPLADPPGDAAFTSYVDAPIPGSSARGSLVGEYVHDGRGELVVTFVYNQHQRQYRLLARGIVAWLTQDVHLGVDRNHFAVHVDDVFAADDRWNTELNCTPGDVDCGGADAGLEPDPIRMTAADAEYAAQWSGRHDFTLDMAFNGGGSVAHRAENGDADPLADRLLADQAAYRWINHTYDHPFLGCVQDVTVVPWRCQTDAQGDTVWVSRALIAAQVQDNLDWASANNLTLEDPAELVTGEHSGLVTLPQQPTDNPNLGPALGDTGVTWLASDSSRESGQRVLGPARTVPRYPMNIFYNAGRAEEQVDEYNWIYTRAADGGSGICETSANTTCLDAPLDVQTGYESYIVPLEARIALRHALANDPRPHFIHQSNLAEDRIAYPALEKVLADYADLFADDTPLVNLPMKDIGEEMRRRAAWKTAVDAGDVTAHRIGDTVTVTAPDGTHVPLTAPQGTTRQVNGTGQNFGGPYAGLRSGWSAPAGPGQPVVFDLAGTPQPPGNPDTGGYQCLPELLSLLDLLGLLEAVCGVLDQSAETTEVPDGVTEPVPYGPGDTVAGTDTTADPATD</sequence>
<organism evidence="3 4">
    <name type="scientific">Streptomyces carminius</name>
    <dbReference type="NCBI Taxonomy" id="2665496"/>
    <lineage>
        <taxon>Bacteria</taxon>
        <taxon>Bacillati</taxon>
        <taxon>Actinomycetota</taxon>
        <taxon>Actinomycetes</taxon>
        <taxon>Kitasatosporales</taxon>
        <taxon>Streptomycetaceae</taxon>
        <taxon>Streptomyces</taxon>
    </lineage>
</organism>
<feature type="compositionally biased region" description="Polar residues" evidence="1">
    <location>
        <begin position="643"/>
        <end position="652"/>
    </location>
</feature>
<dbReference type="RefSeq" id="WP_100203480.1">
    <property type="nucleotide sequence ID" value="NZ_PGGW01000061.1"/>
</dbReference>
<dbReference type="Proteomes" id="UP000230407">
    <property type="component" value="Unassembled WGS sequence"/>
</dbReference>
<evidence type="ECO:0000256" key="1">
    <source>
        <dbReference type="SAM" id="MobiDB-lite"/>
    </source>
</evidence>
<reference evidence="3 4" key="1">
    <citation type="submission" date="2017-11" db="EMBL/GenBank/DDBJ databases">
        <title>Streptomyces carmine sp. nov., a novel actinomycete isolated from Sophora alopecuroides in Xinjiang, China.</title>
        <authorList>
            <person name="Wang Y."/>
            <person name="Luo X."/>
            <person name="Wan C."/>
            <person name="Zhang L."/>
        </authorList>
    </citation>
    <scope>NUCLEOTIDE SEQUENCE [LARGE SCALE GENOMIC DNA]</scope>
    <source>
        <strain evidence="3 4">TRM SA0054</strain>
    </source>
</reference>